<organism evidence="2">
    <name type="scientific">Trieres chinensis</name>
    <name type="common">Marine centric diatom</name>
    <name type="synonym">Odontella sinensis</name>
    <dbReference type="NCBI Taxonomy" id="1514140"/>
    <lineage>
        <taxon>Eukaryota</taxon>
        <taxon>Sar</taxon>
        <taxon>Stramenopiles</taxon>
        <taxon>Ochrophyta</taxon>
        <taxon>Bacillariophyta</taxon>
        <taxon>Mediophyceae</taxon>
        <taxon>Biddulphiophycidae</taxon>
        <taxon>Eupodiscales</taxon>
        <taxon>Parodontellaceae</taxon>
        <taxon>Trieres</taxon>
    </lineage>
</organism>
<sequence>MPRNRREFEKLLVQLLLASLNTAVALRVFRPPHHVRAPGIRKSFAPARSCGMIRRDLPGNIFSAHLSTKSMSRSVVAGPEESEARPCVLQRVDLSDRFGRWRFLQRLLDAEVDAGDVNEILYRVLKSFIDFPRPERIPDDTFPGGSRENPSPQVTPEHREIMESIFSVDEVTNVGIIPALQEPDCTPFEVSAYNGLVRLLPDPIEDEDAHKGGWDLVMELIGREAVKIAEQSRDKGWRVRCDIARLLVQYDFLTDGIVEEPFE</sequence>
<protein>
    <submittedName>
        <fullName evidence="2">Uncharacterized protein</fullName>
    </submittedName>
</protein>
<dbReference type="EMBL" id="HBGO01004828">
    <property type="protein sequence ID" value="CAD9324170.1"/>
    <property type="molecule type" value="Transcribed_RNA"/>
</dbReference>
<reference evidence="2" key="1">
    <citation type="submission" date="2021-01" db="EMBL/GenBank/DDBJ databases">
        <authorList>
            <person name="Corre E."/>
            <person name="Pelletier E."/>
            <person name="Niang G."/>
            <person name="Scheremetjew M."/>
            <person name="Finn R."/>
            <person name="Kale V."/>
            <person name="Holt S."/>
            <person name="Cochrane G."/>
            <person name="Meng A."/>
            <person name="Brown T."/>
            <person name="Cohen L."/>
        </authorList>
    </citation>
    <scope>NUCLEOTIDE SEQUENCE</scope>
    <source>
        <strain evidence="2">Grunow 1884</strain>
    </source>
</reference>
<feature type="chain" id="PRO_5031438061" evidence="1">
    <location>
        <begin position="26"/>
        <end position="263"/>
    </location>
</feature>
<proteinExistence type="predicted"/>
<accession>A0A7S1YZW1</accession>
<evidence type="ECO:0000313" key="2">
    <source>
        <dbReference type="EMBL" id="CAD9324170.1"/>
    </source>
</evidence>
<dbReference type="AlphaFoldDB" id="A0A7S1YZW1"/>
<keyword evidence="1" id="KW-0732">Signal</keyword>
<evidence type="ECO:0000256" key="1">
    <source>
        <dbReference type="SAM" id="SignalP"/>
    </source>
</evidence>
<gene>
    <name evidence="2" type="ORF">OSIN01602_LOCUS2725</name>
</gene>
<name>A0A7S1YZW1_TRICV</name>
<feature type="signal peptide" evidence="1">
    <location>
        <begin position="1"/>
        <end position="25"/>
    </location>
</feature>